<sequence>MVKLIKGKDVLQITNTFVKEKMETLKKKIKESPEPIEVPLLKNGQYFYVRAAAGGVEVSNLHHSPFLPWSVFEETIHLLWANNRPVKKGDAMNNRLGEIELPIDSVEGNIAVKVYNKKEGESVFRRISPVVGILIWSDICRSGKGQLYLKK</sequence>
<protein>
    <submittedName>
        <fullName evidence="1">Uncharacterized protein</fullName>
    </submittedName>
</protein>
<evidence type="ECO:0000313" key="2">
    <source>
        <dbReference type="Proteomes" id="UP000660110"/>
    </source>
</evidence>
<dbReference type="EMBL" id="BMEL01000009">
    <property type="protein sequence ID" value="GGF36275.1"/>
    <property type="molecule type" value="Genomic_DNA"/>
</dbReference>
<accession>A0A917BCB8</accession>
<reference evidence="1" key="2">
    <citation type="submission" date="2020-09" db="EMBL/GenBank/DDBJ databases">
        <authorList>
            <person name="Sun Q."/>
            <person name="Zhou Y."/>
        </authorList>
    </citation>
    <scope>NUCLEOTIDE SEQUENCE</scope>
    <source>
        <strain evidence="1">CGMCC 1.12153</strain>
    </source>
</reference>
<dbReference type="Proteomes" id="UP000660110">
    <property type="component" value="Unassembled WGS sequence"/>
</dbReference>
<dbReference type="AlphaFoldDB" id="A0A917BCB8"/>
<reference evidence="1" key="1">
    <citation type="journal article" date="2014" name="Int. J. Syst. Evol. Microbiol.">
        <title>Complete genome sequence of Corynebacterium casei LMG S-19264T (=DSM 44701T), isolated from a smear-ripened cheese.</title>
        <authorList>
            <consortium name="US DOE Joint Genome Institute (JGI-PGF)"/>
            <person name="Walter F."/>
            <person name="Albersmeier A."/>
            <person name="Kalinowski J."/>
            <person name="Ruckert C."/>
        </authorList>
    </citation>
    <scope>NUCLEOTIDE SEQUENCE</scope>
    <source>
        <strain evidence="1">CGMCC 1.12153</strain>
    </source>
</reference>
<evidence type="ECO:0000313" key="1">
    <source>
        <dbReference type="EMBL" id="GGF36275.1"/>
    </source>
</evidence>
<comment type="caution">
    <text evidence="1">The sequence shown here is derived from an EMBL/GenBank/DDBJ whole genome shotgun (WGS) entry which is preliminary data.</text>
</comment>
<name>A0A917BCB8_HALAA</name>
<organism evidence="1 2">
    <name type="scientific">Halobacillus andaensis</name>
    <dbReference type="NCBI Taxonomy" id="1176239"/>
    <lineage>
        <taxon>Bacteria</taxon>
        <taxon>Bacillati</taxon>
        <taxon>Bacillota</taxon>
        <taxon>Bacilli</taxon>
        <taxon>Bacillales</taxon>
        <taxon>Bacillaceae</taxon>
        <taxon>Halobacillus</taxon>
    </lineage>
</organism>
<keyword evidence="2" id="KW-1185">Reference proteome</keyword>
<gene>
    <name evidence="1" type="ORF">GCM10010954_39080</name>
</gene>
<proteinExistence type="predicted"/>
<dbReference type="RefSeq" id="WP_188379228.1">
    <property type="nucleotide sequence ID" value="NZ_BMEL01000009.1"/>
</dbReference>